<dbReference type="InterPro" id="IPR011990">
    <property type="entry name" value="TPR-like_helical_dom_sf"/>
</dbReference>
<dbReference type="PANTHER" id="PTHR16193">
    <property type="entry name" value="TETRATRICOPEPTIDE REPEAT PROTEIN 27"/>
    <property type="match status" value="1"/>
</dbReference>
<dbReference type="GeneTree" id="ENSGT00500000044929"/>
<evidence type="ECO:0000256" key="3">
    <source>
        <dbReference type="ARBA" id="ARBA00024020"/>
    </source>
</evidence>
<reference evidence="6" key="2">
    <citation type="submission" date="2020-05" db="UniProtKB">
        <authorList>
            <consortium name="Ensembl"/>
        </authorList>
    </citation>
    <scope>IDENTIFICATION</scope>
</reference>
<dbReference type="Ensembl" id="ENSXETT00000091072">
    <property type="protein sequence ID" value="ENSXETP00000081430"/>
    <property type="gene ID" value="ENSXETG00000017701"/>
</dbReference>
<dbReference type="Gene3D" id="1.25.40.10">
    <property type="entry name" value="Tetratricopeptide repeat domain"/>
    <property type="match status" value="1"/>
</dbReference>
<keyword evidence="1" id="KW-0677">Repeat</keyword>
<evidence type="ECO:0000256" key="1">
    <source>
        <dbReference type="ARBA" id="ARBA00022737"/>
    </source>
</evidence>
<dbReference type="Pfam" id="PF07719">
    <property type="entry name" value="TPR_2"/>
    <property type="match status" value="1"/>
</dbReference>
<dbReference type="Pfam" id="PF13181">
    <property type="entry name" value="TPR_8"/>
    <property type="match status" value="1"/>
</dbReference>
<name>A0A6I8R727_XENTR</name>
<dbReference type="PROSITE" id="PS50005">
    <property type="entry name" value="TPR"/>
    <property type="match status" value="2"/>
</dbReference>
<organism evidence="6">
    <name type="scientific">Xenopus tropicalis</name>
    <name type="common">Western clawed frog</name>
    <name type="synonym">Silurana tropicalis</name>
    <dbReference type="NCBI Taxonomy" id="8364"/>
    <lineage>
        <taxon>Eukaryota</taxon>
        <taxon>Metazoa</taxon>
        <taxon>Chordata</taxon>
        <taxon>Craniata</taxon>
        <taxon>Vertebrata</taxon>
        <taxon>Euteleostomi</taxon>
        <taxon>Amphibia</taxon>
        <taxon>Batrachia</taxon>
        <taxon>Anura</taxon>
        <taxon>Pipoidea</taxon>
        <taxon>Pipidae</taxon>
        <taxon>Xenopodinae</taxon>
        <taxon>Xenopus</taxon>
        <taxon>Silurana</taxon>
    </lineage>
</organism>
<comment type="similarity">
    <text evidence="3">Belongs to the TTC27 family.</text>
</comment>
<dbReference type="SMART" id="SM00028">
    <property type="entry name" value="TPR"/>
    <property type="match status" value="3"/>
</dbReference>
<dbReference type="Bgee" id="ENSXETG00000017701">
    <property type="expression patterns" value="Expressed in egg cell and 12 other cell types or tissues"/>
</dbReference>
<dbReference type="AlphaFoldDB" id="A0A6I8R727"/>
<evidence type="ECO:0000256" key="2">
    <source>
        <dbReference type="ARBA" id="ARBA00022803"/>
    </source>
</evidence>
<dbReference type="PANTHER" id="PTHR16193:SF0">
    <property type="entry name" value="TETRATRICOPEPTIDE REPEAT PROTEIN 27"/>
    <property type="match status" value="1"/>
</dbReference>
<dbReference type="InterPro" id="IPR019734">
    <property type="entry name" value="TPR_rpt"/>
</dbReference>
<gene>
    <name evidence="6" type="primary">ttc27</name>
</gene>
<feature type="repeat" description="TPR" evidence="5">
    <location>
        <begin position="588"/>
        <end position="621"/>
    </location>
</feature>
<sequence>MWVALEKDVLRGFRASSHVDQDQRPSDTEIEALLQSLFEGNFESILLSPLIMEMFTAPVPEENIEIYLVRQISAFLDGPADVQNRQLMVFLLGVSCLHLFVQSNWTGPPIISIPQDFLPSSLFEHFSEQKAVSATILSCLILDGESAYSLTANPIFLLIARVIFVKLRNKLTEFQMLPWWTLRCINVHQQLLDERSPELFAIAQTCTNEIQKCKNFFLEEAAQDLSVQQCLECSYTCLYYYDYKNAKEHLNAAKDMTTLQINLTGALGKRTRFQENNVAQLILDVQRKGDLFLRQGLTPAPTPIEYLPKNQDLEDDTVLNQIKLEDPEQFHIPDLCAEELAVILGVCIDFQKNNPVHKLTEEELLAFNSYVCSEYFVLFARKAHSLQYKRRRCLETEKLKCLLSQPKFWALQTTALLMRTKLEKGSARRVERAMMQTQALADQFQQKEPNCTERLKMFYCSQMPAIWDIQRQLASLLFDLGCTSSALQIFEKLEMWEDVVICYERLGQHGKAEEILRQELEKKETPRLYCLLGDVLKDHQYYDKAWELSNHRSARSQRSKGLLHLRNKEFKQCAECFEKSVKINPIQLGVWFSLGCAYITLQEYEGAAKAFQRCVTLEPDNAEAWNNLSSAYIRLKQKIKAFRTLQEAIKCNYEHWQIWENYLLTSTDVGEFAEAVKAYHRLMDLRDKFKDVQVLKILVRAVVEGIEDHKGESTSNLKPKLLELMGRVTSRDSSDAEIWKVYARLCGNGASEKDDENDKALQYLIKAHKCETQKTGWESDVSSFKEIIRGAVELAHVAMKCSERKSNPQEAVQILSSARLNLRSLSSKAKQVYTDAASGEVLPDLAEDVKTMDNIISEIQEISNQLRNKY</sequence>
<keyword evidence="2 5" id="KW-0802">TPR repeat</keyword>
<evidence type="ECO:0000313" key="6">
    <source>
        <dbReference type="Ensembl" id="ENSXETP00000081430"/>
    </source>
</evidence>
<feature type="repeat" description="TPR" evidence="5">
    <location>
        <begin position="554"/>
        <end position="587"/>
    </location>
</feature>
<dbReference type="SUPFAM" id="SSF48452">
    <property type="entry name" value="TPR-like"/>
    <property type="match status" value="2"/>
</dbReference>
<accession>A0A6I8R727</accession>
<dbReference type="InterPro" id="IPR044244">
    <property type="entry name" value="TTC27/Emw1"/>
</dbReference>
<proteinExistence type="inferred from homology"/>
<dbReference type="Xenbase" id="XB-GENE-952006">
    <property type="gene designation" value="ttc27"/>
</dbReference>
<protein>
    <recommendedName>
        <fullName evidence="4">Tetratricopeptide repeat protein 27</fullName>
    </recommendedName>
</protein>
<dbReference type="InterPro" id="IPR013105">
    <property type="entry name" value="TPR_2"/>
</dbReference>
<evidence type="ECO:0000256" key="5">
    <source>
        <dbReference type="PROSITE-ProRule" id="PRU00339"/>
    </source>
</evidence>
<evidence type="ECO:0000256" key="4">
    <source>
        <dbReference type="ARBA" id="ARBA00024124"/>
    </source>
</evidence>
<dbReference type="FunCoup" id="A0A6I8R727">
    <property type="interactions" value="1168"/>
</dbReference>
<dbReference type="InParanoid" id="A0A6I8R727"/>
<reference evidence="6" key="1">
    <citation type="journal article" date="2010" name="Science">
        <title>The genome of the Western clawed frog Xenopus tropicalis.</title>
        <authorList>
            <person name="Hellsten U."/>
            <person name="Harland R.M."/>
            <person name="Gilchrist M.J."/>
            <person name="Hendrix D."/>
            <person name="Jurka J."/>
            <person name="Kapitonov V."/>
            <person name="Ovcharenko I."/>
            <person name="Putnam N.H."/>
            <person name="Shu S."/>
            <person name="Taher L."/>
            <person name="Blitz I.L."/>
            <person name="Blumberg B."/>
            <person name="Dichmann D.S."/>
            <person name="Dubchak I."/>
            <person name="Amaya E."/>
            <person name="Detter J.C."/>
            <person name="Fletcher R."/>
            <person name="Gerhard D.S."/>
            <person name="Goodstein D."/>
            <person name="Graves T."/>
            <person name="Grigoriev I.V."/>
            <person name="Grimwood J."/>
            <person name="Kawashima T."/>
            <person name="Lindquist E."/>
            <person name="Lucas S.M."/>
            <person name="Mead P.E."/>
            <person name="Mitros T."/>
            <person name="Ogino H."/>
            <person name="Ohta Y."/>
            <person name="Poliakov A.V."/>
            <person name="Pollet N."/>
            <person name="Robert J."/>
            <person name="Salamov A."/>
            <person name="Sater A.K."/>
            <person name="Schmutz J."/>
            <person name="Terry A."/>
            <person name="Vize P.D."/>
            <person name="Warren W.C."/>
            <person name="Wells D."/>
            <person name="Wills A."/>
            <person name="Wilson R.K."/>
            <person name="Zimmerman L.B."/>
            <person name="Zorn A.M."/>
            <person name="Grainger R."/>
            <person name="Grammer T."/>
            <person name="Khokha M.K."/>
            <person name="Richardson P.M."/>
            <person name="Rokhsar D.S."/>
        </authorList>
    </citation>
    <scope>NUCLEOTIDE SEQUENCE [LARGE SCALE GENOMIC DNA]</scope>
    <source>
        <strain evidence="6">Nigerian</strain>
    </source>
</reference>